<evidence type="ECO:0000313" key="1">
    <source>
        <dbReference type="EMBL" id="BBZ36964.1"/>
    </source>
</evidence>
<proteinExistence type="predicted"/>
<dbReference type="InterPro" id="IPR035069">
    <property type="entry name" value="TTHA1013/TTHA0281-like"/>
</dbReference>
<dbReference type="InterPro" id="IPR010985">
    <property type="entry name" value="Ribbon_hlx_hlx"/>
</dbReference>
<dbReference type="Gene3D" id="1.10.1220.10">
    <property type="entry name" value="Met repressor-like"/>
    <property type="match status" value="1"/>
</dbReference>
<dbReference type="AlphaFoldDB" id="A0A7I7Y6N2"/>
<dbReference type="Proteomes" id="UP000467385">
    <property type="component" value="Chromosome"/>
</dbReference>
<organism evidence="1 2">
    <name type="scientific">Mycobacterium conspicuum</name>
    <dbReference type="NCBI Taxonomy" id="44010"/>
    <lineage>
        <taxon>Bacteria</taxon>
        <taxon>Bacillati</taxon>
        <taxon>Actinomycetota</taxon>
        <taxon>Actinomycetes</taxon>
        <taxon>Mycobacteriales</taxon>
        <taxon>Mycobacteriaceae</taxon>
        <taxon>Mycobacterium</taxon>
    </lineage>
</organism>
<dbReference type="InterPro" id="IPR008651">
    <property type="entry name" value="Uncharacterised_HicB"/>
</dbReference>
<dbReference type="Pfam" id="PF05534">
    <property type="entry name" value="HicB"/>
    <property type="match status" value="1"/>
</dbReference>
<evidence type="ECO:0000313" key="2">
    <source>
        <dbReference type="Proteomes" id="UP000467385"/>
    </source>
</evidence>
<dbReference type="Gene3D" id="3.30.160.250">
    <property type="match status" value="1"/>
</dbReference>
<name>A0A7I7Y6N2_9MYCO</name>
<reference evidence="1 2" key="1">
    <citation type="journal article" date="2019" name="Emerg. Microbes Infect.">
        <title>Comprehensive subspecies identification of 175 nontuberculous mycobacteria species based on 7547 genomic profiles.</title>
        <authorList>
            <person name="Matsumoto Y."/>
            <person name="Kinjo T."/>
            <person name="Motooka D."/>
            <person name="Nabeya D."/>
            <person name="Jung N."/>
            <person name="Uechi K."/>
            <person name="Horii T."/>
            <person name="Iida T."/>
            <person name="Fujita J."/>
            <person name="Nakamura S."/>
        </authorList>
    </citation>
    <scope>NUCLEOTIDE SEQUENCE [LARGE SCALE GENOMIC DNA]</scope>
    <source>
        <strain evidence="1 2">JCM 14738</strain>
    </source>
</reference>
<keyword evidence="2" id="KW-1185">Reference proteome</keyword>
<sequence>MRHHAWVNRYTYRAEWSPERGEYSSRCIELPWLEQWAPTLQEATAAAQRVVDEYLDEQIRDGGEVPAPLNERHYSGKFVVRTSPNLHARLALEAAEQRVSMNHWVVQKLSGRLDHRLSDIFDFD</sequence>
<dbReference type="SUPFAM" id="SSF143100">
    <property type="entry name" value="TTHA1013/TTHA0281-like"/>
    <property type="match status" value="1"/>
</dbReference>
<dbReference type="GO" id="GO:0006355">
    <property type="term" value="P:regulation of DNA-templated transcription"/>
    <property type="evidence" value="ECO:0007669"/>
    <property type="project" value="InterPro"/>
</dbReference>
<gene>
    <name evidence="1" type="ORF">MCNS_00270</name>
</gene>
<dbReference type="SUPFAM" id="SSF47598">
    <property type="entry name" value="Ribbon-helix-helix"/>
    <property type="match status" value="1"/>
</dbReference>
<accession>A0A7I7Y6N2</accession>
<dbReference type="InterPro" id="IPR013321">
    <property type="entry name" value="Arc_rbn_hlx_hlx"/>
</dbReference>
<protein>
    <submittedName>
        <fullName evidence="1">Antitoxin HicB</fullName>
    </submittedName>
</protein>
<dbReference type="EMBL" id="AP022613">
    <property type="protein sequence ID" value="BBZ36964.1"/>
    <property type="molecule type" value="Genomic_DNA"/>
</dbReference>